<keyword evidence="1" id="KW-0521">NADP</keyword>
<dbReference type="Proteomes" id="UP000292957">
    <property type="component" value="Unassembled WGS sequence"/>
</dbReference>
<dbReference type="Pfam" id="PF00106">
    <property type="entry name" value="adh_short"/>
    <property type="match status" value="1"/>
</dbReference>
<dbReference type="PANTHER" id="PTHR45458:SF3">
    <property type="entry name" value="CHAIN DEHYDROGENASE (ATSC), PUTATIVE-RELATED"/>
    <property type="match status" value="1"/>
</dbReference>
<dbReference type="EMBL" id="ML143485">
    <property type="protein sequence ID" value="TBU24186.1"/>
    <property type="molecule type" value="Genomic_DNA"/>
</dbReference>
<dbReference type="PROSITE" id="PS00061">
    <property type="entry name" value="ADH_SHORT"/>
    <property type="match status" value="1"/>
</dbReference>
<dbReference type="InterPro" id="IPR002347">
    <property type="entry name" value="SDR_fam"/>
</dbReference>
<dbReference type="SUPFAM" id="SSF51735">
    <property type="entry name" value="NAD(P)-binding Rossmann-fold domains"/>
    <property type="match status" value="1"/>
</dbReference>
<dbReference type="PANTHER" id="PTHR45458">
    <property type="entry name" value="SHORT-CHAIN DEHYDROGENASE/REDUCTASE SDR"/>
    <property type="match status" value="1"/>
</dbReference>
<dbReference type="PRINTS" id="PR00081">
    <property type="entry name" value="GDHRDH"/>
</dbReference>
<dbReference type="InterPro" id="IPR052184">
    <property type="entry name" value="SDR_enzymes"/>
</dbReference>
<dbReference type="Gene3D" id="3.40.50.720">
    <property type="entry name" value="NAD(P)-binding Rossmann-like Domain"/>
    <property type="match status" value="1"/>
</dbReference>
<accession>A0A4Q9MEA2</accession>
<dbReference type="AlphaFoldDB" id="A0A4Q9MEA2"/>
<protein>
    <submittedName>
        <fullName evidence="2">Short-chain dehydrogenases/reductase</fullName>
    </submittedName>
</protein>
<gene>
    <name evidence="2" type="ORF">BD311DRAFT_730025</name>
</gene>
<proteinExistence type="predicted"/>
<reference evidence="2" key="1">
    <citation type="submission" date="2019-01" db="EMBL/GenBank/DDBJ databases">
        <title>Draft genome sequences of three monokaryotic isolates of the white-rot basidiomycete fungus Dichomitus squalens.</title>
        <authorList>
            <consortium name="DOE Joint Genome Institute"/>
            <person name="Lopez S.C."/>
            <person name="Andreopoulos B."/>
            <person name="Pangilinan J."/>
            <person name="Lipzen A."/>
            <person name="Riley R."/>
            <person name="Ahrendt S."/>
            <person name="Ng V."/>
            <person name="Barry K."/>
            <person name="Daum C."/>
            <person name="Grigoriev I.V."/>
            <person name="Hilden K.S."/>
            <person name="Makela M.R."/>
            <person name="de Vries R.P."/>
        </authorList>
    </citation>
    <scope>NUCLEOTIDE SEQUENCE [LARGE SCALE GENOMIC DNA]</scope>
    <source>
        <strain evidence="2">OM18370.1</strain>
    </source>
</reference>
<dbReference type="InterPro" id="IPR036291">
    <property type="entry name" value="NAD(P)-bd_dom_sf"/>
</dbReference>
<name>A0A4Q9MEA2_9APHY</name>
<evidence type="ECO:0000313" key="2">
    <source>
        <dbReference type="EMBL" id="TBU24186.1"/>
    </source>
</evidence>
<organism evidence="2">
    <name type="scientific">Dichomitus squalens</name>
    <dbReference type="NCBI Taxonomy" id="114155"/>
    <lineage>
        <taxon>Eukaryota</taxon>
        <taxon>Fungi</taxon>
        <taxon>Dikarya</taxon>
        <taxon>Basidiomycota</taxon>
        <taxon>Agaricomycotina</taxon>
        <taxon>Agaricomycetes</taxon>
        <taxon>Polyporales</taxon>
        <taxon>Polyporaceae</taxon>
        <taxon>Dichomitus</taxon>
    </lineage>
</organism>
<dbReference type="OrthoDB" id="9876299at2759"/>
<sequence>MPSYTVFGASRGIGLEFVRQFAEDKDNQVFAVVRNPNNTPLLAEAMKTFKHNNVRIVKGDLDDLTSIKAAAAEIGDATGGSLDYLINNGAYIYSEGGALISLPDYSSEKVLEDDLFNTFRTNVVGVVNTINTFLPLLRKSAIKKVITLSTGLADTDVIIRSRVTINPAYAVSKAAVNMVVAQFAGRLQEEDFTFIALAPGLVNTATKPPTPEELAAFQDTVQKFLKHSPQWDGVPLTPEQSVTYMRQVIDKVGPKDSGAFLSQFGNKQWL</sequence>
<dbReference type="InterPro" id="IPR020904">
    <property type="entry name" value="Sc_DH/Rdtase_CS"/>
</dbReference>
<evidence type="ECO:0000256" key="1">
    <source>
        <dbReference type="ARBA" id="ARBA00022857"/>
    </source>
</evidence>
<dbReference type="GO" id="GO:0016616">
    <property type="term" value="F:oxidoreductase activity, acting on the CH-OH group of donors, NAD or NADP as acceptor"/>
    <property type="evidence" value="ECO:0007669"/>
    <property type="project" value="TreeGrafter"/>
</dbReference>